<feature type="compositionally biased region" description="Polar residues" evidence="1">
    <location>
        <begin position="450"/>
        <end position="469"/>
    </location>
</feature>
<feature type="compositionally biased region" description="Basic and acidic residues" evidence="1">
    <location>
        <begin position="544"/>
        <end position="557"/>
    </location>
</feature>
<dbReference type="OrthoDB" id="6105938at2759"/>
<gene>
    <name evidence="2" type="ORF">PHET_02221</name>
</gene>
<dbReference type="EMBL" id="LUCH01000803">
    <property type="protein sequence ID" value="KAF5404286.1"/>
    <property type="molecule type" value="Genomic_DNA"/>
</dbReference>
<feature type="region of interest" description="Disordered" evidence="1">
    <location>
        <begin position="435"/>
        <end position="475"/>
    </location>
</feature>
<feature type="compositionally biased region" description="Basic residues" evidence="1">
    <location>
        <begin position="202"/>
        <end position="216"/>
    </location>
</feature>
<feature type="region of interest" description="Disordered" evidence="1">
    <location>
        <begin position="272"/>
        <end position="353"/>
    </location>
</feature>
<feature type="compositionally biased region" description="Polar residues" evidence="1">
    <location>
        <begin position="273"/>
        <end position="283"/>
    </location>
</feature>
<feature type="compositionally biased region" description="Polar residues" evidence="1">
    <location>
        <begin position="328"/>
        <end position="341"/>
    </location>
</feature>
<evidence type="ECO:0000256" key="1">
    <source>
        <dbReference type="SAM" id="MobiDB-lite"/>
    </source>
</evidence>
<dbReference type="InterPro" id="IPR013083">
    <property type="entry name" value="Znf_RING/FYVE/PHD"/>
</dbReference>
<feature type="compositionally biased region" description="Basic and acidic residues" evidence="1">
    <location>
        <begin position="570"/>
        <end position="580"/>
    </location>
</feature>
<feature type="compositionally biased region" description="Polar residues" evidence="1">
    <location>
        <begin position="225"/>
        <end position="254"/>
    </location>
</feature>
<feature type="compositionally biased region" description="Acidic residues" evidence="1">
    <location>
        <begin position="705"/>
        <end position="722"/>
    </location>
</feature>
<feature type="compositionally biased region" description="Polar residues" evidence="1">
    <location>
        <begin position="559"/>
        <end position="569"/>
    </location>
</feature>
<proteinExistence type="predicted"/>
<evidence type="ECO:0000313" key="2">
    <source>
        <dbReference type="EMBL" id="KAF5404286.1"/>
    </source>
</evidence>
<sequence>MIVPRPEPGKEKILLNSIDLRSRYSVLKEAYQCPNEHRFCYGCIYTWSTGPSAGHDGCPVCRCDGLYAKNFDLVDRINQKRTRCIQKGCNWMGLLAEHFSHEHRRYSAYELDLLLSSSSKEATSKLIEKSSQGEVVIHKPTEDHMETSEPAPSVVTPSTEVSTNPAIGTLLPICQPLATSLESEVMESERRATPQSMTHLRRDSRHSRVRAHRSTSRRSSSSTSGNTTLIQTPQTNILTPTTRSRLSQRQSPSTHFIVPPLMRPLVAARISRTHTTGSAQQTDAGPRSIGSQPVRRHTRTQPRQPRSPLAPNYHPSDGVSETVDAADTHSTTRSSLPQTENGLLPFRTTPSSISHDTALDCEHNQQVSSPPPIIPTTSPASATYVAARNQVYDSRITGLTSRTSENQADNESDYITPTSRSGNFILPAINRNTTLTSQTGTRSYYDEVPSNENQTDTNPENHVDQLSNARSREPRPLEFRRLVSRRQSRVVEQLRETREQLAAMLRLMTLELEERRQHVLAATLETASSSRLLRSLNSQTTARQEVRHQEDTVRPMHETSGNDPEYSSSESRERQNHNPHDSLNVLRNLRTPERPSQISSYQHTLQHLTNRMLGERTHRTEIHSDAVPLSFPYRLDGSQHQTGEAENHVASSRAVMTFGSPNPRLLARVRMDSTVSPVLFVAGRRNLGHLLSELRYPRATTTEWSSDEDDSGGDDDDNDPRT</sequence>
<accession>A0A8J4WJY6</accession>
<feature type="region of interest" description="Disordered" evidence="1">
    <location>
        <begin position="700"/>
        <end position="722"/>
    </location>
</feature>
<dbReference type="Gene3D" id="3.30.40.10">
    <property type="entry name" value="Zinc/RING finger domain, C3HC4 (zinc finger)"/>
    <property type="match status" value="1"/>
</dbReference>
<reference evidence="2" key="1">
    <citation type="submission" date="2019-05" db="EMBL/GenBank/DDBJ databases">
        <title>Annotation for the trematode Paragonimus heterotremus.</title>
        <authorList>
            <person name="Choi Y.-J."/>
        </authorList>
    </citation>
    <scope>NUCLEOTIDE SEQUENCE</scope>
    <source>
        <strain evidence="2">LC</strain>
    </source>
</reference>
<feature type="region of interest" description="Disordered" evidence="1">
    <location>
        <begin position="182"/>
        <end position="260"/>
    </location>
</feature>
<evidence type="ECO:0000313" key="3">
    <source>
        <dbReference type="Proteomes" id="UP000748531"/>
    </source>
</evidence>
<feature type="region of interest" description="Disordered" evidence="1">
    <location>
        <begin position="533"/>
        <end position="584"/>
    </location>
</feature>
<dbReference type="AlphaFoldDB" id="A0A8J4WJY6"/>
<keyword evidence="3" id="KW-1185">Reference proteome</keyword>
<dbReference type="Proteomes" id="UP000748531">
    <property type="component" value="Unassembled WGS sequence"/>
</dbReference>
<organism evidence="2 3">
    <name type="scientific">Paragonimus heterotremus</name>
    <dbReference type="NCBI Taxonomy" id="100268"/>
    <lineage>
        <taxon>Eukaryota</taxon>
        <taxon>Metazoa</taxon>
        <taxon>Spiralia</taxon>
        <taxon>Lophotrochozoa</taxon>
        <taxon>Platyhelminthes</taxon>
        <taxon>Trematoda</taxon>
        <taxon>Digenea</taxon>
        <taxon>Plagiorchiida</taxon>
        <taxon>Troglotremata</taxon>
        <taxon>Troglotrematidae</taxon>
        <taxon>Paragonimus</taxon>
    </lineage>
</organism>
<dbReference type="SUPFAM" id="SSF57850">
    <property type="entry name" value="RING/U-box"/>
    <property type="match status" value="1"/>
</dbReference>
<name>A0A8J4WJY6_9TREM</name>
<keyword evidence="2" id="KW-0675">Receptor</keyword>
<protein>
    <submittedName>
        <fullName evidence="2">TNF receptor-associated factor 2</fullName>
    </submittedName>
</protein>
<comment type="caution">
    <text evidence="2">The sequence shown here is derived from an EMBL/GenBank/DDBJ whole genome shotgun (WGS) entry which is preliminary data.</text>
</comment>